<protein>
    <submittedName>
        <fullName evidence="2">Uncharacterized protein</fullName>
    </submittedName>
</protein>
<feature type="coiled-coil region" evidence="1">
    <location>
        <begin position="5"/>
        <end position="32"/>
    </location>
</feature>
<accession>A0A3P6U6P1</accession>
<dbReference type="AlphaFoldDB" id="A0A3P6U6P1"/>
<dbReference type="EMBL" id="UYRU01044538">
    <property type="protein sequence ID" value="VDK86890.1"/>
    <property type="molecule type" value="Genomic_DNA"/>
</dbReference>
<dbReference type="Proteomes" id="UP000281553">
    <property type="component" value="Unassembled WGS sequence"/>
</dbReference>
<reference evidence="2 3" key="1">
    <citation type="submission" date="2018-11" db="EMBL/GenBank/DDBJ databases">
        <authorList>
            <consortium name="Pathogen Informatics"/>
        </authorList>
    </citation>
    <scope>NUCLEOTIDE SEQUENCE [LARGE SCALE GENOMIC DNA]</scope>
</reference>
<evidence type="ECO:0000313" key="3">
    <source>
        <dbReference type="Proteomes" id="UP000281553"/>
    </source>
</evidence>
<name>A0A3P6U6P1_DIBLA</name>
<sequence>MARETEKLREKNAELQDKIDILIGAIKELSDRYDLLKHVPIYRRYHILKDAVKKLIQTNADHD</sequence>
<evidence type="ECO:0000256" key="1">
    <source>
        <dbReference type="SAM" id="Coils"/>
    </source>
</evidence>
<proteinExistence type="predicted"/>
<keyword evidence="1" id="KW-0175">Coiled coil</keyword>
<keyword evidence="3" id="KW-1185">Reference proteome</keyword>
<organism evidence="2 3">
    <name type="scientific">Dibothriocephalus latus</name>
    <name type="common">Fish tapeworm</name>
    <name type="synonym">Diphyllobothrium latum</name>
    <dbReference type="NCBI Taxonomy" id="60516"/>
    <lineage>
        <taxon>Eukaryota</taxon>
        <taxon>Metazoa</taxon>
        <taxon>Spiralia</taxon>
        <taxon>Lophotrochozoa</taxon>
        <taxon>Platyhelminthes</taxon>
        <taxon>Cestoda</taxon>
        <taxon>Eucestoda</taxon>
        <taxon>Diphyllobothriidea</taxon>
        <taxon>Diphyllobothriidae</taxon>
        <taxon>Dibothriocephalus</taxon>
    </lineage>
</organism>
<gene>
    <name evidence="2" type="ORF">DILT_LOCUS3938</name>
</gene>
<evidence type="ECO:0000313" key="2">
    <source>
        <dbReference type="EMBL" id="VDK86890.1"/>
    </source>
</evidence>